<feature type="chain" id="PRO_5021832813" description="Twin-arginine translocation signal domain-containing protein" evidence="1">
    <location>
        <begin position="31"/>
        <end position="193"/>
    </location>
</feature>
<evidence type="ECO:0000256" key="1">
    <source>
        <dbReference type="SAM" id="SignalP"/>
    </source>
</evidence>
<dbReference type="Proteomes" id="UP000321746">
    <property type="component" value="Unassembled WGS sequence"/>
</dbReference>
<evidence type="ECO:0008006" key="4">
    <source>
        <dbReference type="Google" id="ProtNLM"/>
    </source>
</evidence>
<comment type="caution">
    <text evidence="2">The sequence shown here is derived from an EMBL/GenBank/DDBJ whole genome shotgun (WGS) entry which is preliminary data.</text>
</comment>
<protein>
    <recommendedName>
        <fullName evidence="4">Twin-arginine translocation signal domain-containing protein</fullName>
    </recommendedName>
</protein>
<feature type="signal peptide" evidence="1">
    <location>
        <begin position="1"/>
        <end position="30"/>
    </location>
</feature>
<dbReference type="InterPro" id="IPR006311">
    <property type="entry name" value="TAT_signal"/>
</dbReference>
<evidence type="ECO:0000313" key="2">
    <source>
        <dbReference type="EMBL" id="GEN61832.1"/>
    </source>
</evidence>
<dbReference type="EMBL" id="BJYG01000001">
    <property type="protein sequence ID" value="GEN61832.1"/>
    <property type="molecule type" value="Genomic_DNA"/>
</dbReference>
<evidence type="ECO:0000313" key="3">
    <source>
        <dbReference type="Proteomes" id="UP000321746"/>
    </source>
</evidence>
<keyword evidence="3" id="KW-1185">Reference proteome</keyword>
<name>A0A511XFV8_9PROT</name>
<proteinExistence type="predicted"/>
<keyword evidence="1" id="KW-0732">Signal</keyword>
<dbReference type="OrthoDB" id="7284048at2"/>
<dbReference type="InterPro" id="IPR019546">
    <property type="entry name" value="TAT_signal_bac_arc"/>
</dbReference>
<dbReference type="RefSeq" id="WP_146884762.1">
    <property type="nucleotide sequence ID" value="NZ_BJYG01000001.1"/>
</dbReference>
<dbReference type="PROSITE" id="PS51257">
    <property type="entry name" value="PROKAR_LIPOPROTEIN"/>
    <property type="match status" value="1"/>
</dbReference>
<accession>A0A511XFV8</accession>
<gene>
    <name evidence="2" type="ORF">AOE01nite_00560</name>
</gene>
<dbReference type="NCBIfam" id="TIGR01409">
    <property type="entry name" value="TAT_signal_seq"/>
    <property type="match status" value="1"/>
</dbReference>
<sequence length="193" mass="19017">MTNLSRRNFLLNTALGGAALGLTACTTATSGDTTTITINVSEITSDTTAALNIVKTVLAFTGVPAAVVTVADEVISAVETALTAWNAYSSGSSTITFTKGSAPAVVTSVLTALNTGSTELAAVVQSEASTLGGTLTSEISAVASDVASVAAVISSAVSTVTAAFLAPRSAGAAPGSPQWRAAEIAAIRSRHGV</sequence>
<reference evidence="2 3" key="1">
    <citation type="submission" date="2019-07" db="EMBL/GenBank/DDBJ databases">
        <title>Whole genome shotgun sequence of Acetobacter oeni NBRC 105207.</title>
        <authorList>
            <person name="Hosoyama A."/>
            <person name="Uohara A."/>
            <person name="Ohji S."/>
            <person name="Ichikawa N."/>
        </authorList>
    </citation>
    <scope>NUCLEOTIDE SEQUENCE [LARGE SCALE GENOMIC DNA]</scope>
    <source>
        <strain evidence="2 3">NBRC 105207</strain>
    </source>
</reference>
<organism evidence="2 3">
    <name type="scientific">Acetobacter oeni</name>
    <dbReference type="NCBI Taxonomy" id="304077"/>
    <lineage>
        <taxon>Bacteria</taxon>
        <taxon>Pseudomonadati</taxon>
        <taxon>Pseudomonadota</taxon>
        <taxon>Alphaproteobacteria</taxon>
        <taxon>Acetobacterales</taxon>
        <taxon>Acetobacteraceae</taxon>
        <taxon>Acetobacter</taxon>
    </lineage>
</organism>
<dbReference type="AlphaFoldDB" id="A0A511XFV8"/>
<dbReference type="PROSITE" id="PS51318">
    <property type="entry name" value="TAT"/>
    <property type="match status" value="1"/>
</dbReference>